<sequence length="164" mass="18658">RERQSEYRLQFLLQGEGSETLIDHPLHVELLDINDNAPVWNQSQFHILFNRTHSLSPRNVHRFIAKDYDSGENARIHYSLSDTNLFEIDSETGVLRATKDLPCINGSEIRFKVIATDYGAPPLSSTADVVVDVIEAYRKPPIFSKALYEITVREDAEIGTCLLQ</sequence>
<evidence type="ECO:0000256" key="6">
    <source>
        <dbReference type="ARBA" id="ARBA00022989"/>
    </source>
</evidence>
<dbReference type="PROSITE" id="PS00232">
    <property type="entry name" value="CADHERIN_1"/>
    <property type="match status" value="1"/>
</dbReference>
<organism evidence="11 12">
    <name type="scientific">Acrobeloides nanus</name>
    <dbReference type="NCBI Taxonomy" id="290746"/>
    <lineage>
        <taxon>Eukaryota</taxon>
        <taxon>Metazoa</taxon>
        <taxon>Ecdysozoa</taxon>
        <taxon>Nematoda</taxon>
        <taxon>Chromadorea</taxon>
        <taxon>Rhabditida</taxon>
        <taxon>Tylenchina</taxon>
        <taxon>Cephalobomorpha</taxon>
        <taxon>Cephaloboidea</taxon>
        <taxon>Cephalobidae</taxon>
        <taxon>Acrobeloides</taxon>
    </lineage>
</organism>
<dbReference type="GO" id="GO:0005886">
    <property type="term" value="C:plasma membrane"/>
    <property type="evidence" value="ECO:0007669"/>
    <property type="project" value="InterPro"/>
</dbReference>
<evidence type="ECO:0000313" key="11">
    <source>
        <dbReference type="Proteomes" id="UP000887540"/>
    </source>
</evidence>
<keyword evidence="7" id="KW-0472">Membrane</keyword>
<comment type="subcellular location">
    <subcellularLocation>
        <location evidence="1">Membrane</location>
        <topology evidence="1">Single-pass membrane protein</topology>
    </subcellularLocation>
</comment>
<feature type="domain" description="Cadherin" evidence="10">
    <location>
        <begin position="60"/>
        <end position="143"/>
    </location>
</feature>
<evidence type="ECO:0000256" key="3">
    <source>
        <dbReference type="ARBA" id="ARBA00022737"/>
    </source>
</evidence>
<dbReference type="GO" id="GO:0005509">
    <property type="term" value="F:calcium ion binding"/>
    <property type="evidence" value="ECO:0007669"/>
    <property type="project" value="UniProtKB-UniRule"/>
</dbReference>
<dbReference type="AlphaFoldDB" id="A0A914DDJ3"/>
<keyword evidence="4 9" id="KW-0106">Calcium</keyword>
<keyword evidence="11" id="KW-1185">Reference proteome</keyword>
<keyword evidence="5" id="KW-0130">Cell adhesion</keyword>
<name>A0A914DDJ3_9BILA</name>
<dbReference type="Gene3D" id="2.60.40.60">
    <property type="entry name" value="Cadherins"/>
    <property type="match status" value="1"/>
</dbReference>
<dbReference type="FunFam" id="2.60.40.60:FF:000116">
    <property type="entry name" value="Dachsous cadherin-related 2"/>
    <property type="match status" value="1"/>
</dbReference>
<keyword evidence="3" id="KW-0677">Repeat</keyword>
<dbReference type="PROSITE" id="PS50268">
    <property type="entry name" value="CADHERIN_2"/>
    <property type="match status" value="1"/>
</dbReference>
<proteinExistence type="predicted"/>
<evidence type="ECO:0000313" key="12">
    <source>
        <dbReference type="WBParaSite" id="ACRNAN_scaffold23297.g30876.t1"/>
    </source>
</evidence>
<dbReference type="InterPro" id="IPR020894">
    <property type="entry name" value="Cadherin_CS"/>
</dbReference>
<evidence type="ECO:0000256" key="2">
    <source>
        <dbReference type="ARBA" id="ARBA00022692"/>
    </source>
</evidence>
<accession>A0A914DDJ3</accession>
<dbReference type="PANTHER" id="PTHR24028">
    <property type="entry name" value="CADHERIN-87A"/>
    <property type="match status" value="1"/>
</dbReference>
<dbReference type="Pfam" id="PF00028">
    <property type="entry name" value="Cadherin"/>
    <property type="match status" value="1"/>
</dbReference>
<dbReference type="InterPro" id="IPR002126">
    <property type="entry name" value="Cadherin-like_dom"/>
</dbReference>
<keyword evidence="2" id="KW-0812">Transmembrane</keyword>
<keyword evidence="6" id="KW-1133">Transmembrane helix</keyword>
<dbReference type="InterPro" id="IPR015919">
    <property type="entry name" value="Cadherin-like_sf"/>
</dbReference>
<evidence type="ECO:0000256" key="5">
    <source>
        <dbReference type="ARBA" id="ARBA00022889"/>
    </source>
</evidence>
<dbReference type="WBParaSite" id="ACRNAN_scaffold23297.g30876.t1">
    <property type="protein sequence ID" value="ACRNAN_scaffold23297.g30876.t1"/>
    <property type="gene ID" value="ACRNAN_scaffold23297.g30876"/>
</dbReference>
<dbReference type="CDD" id="cd11304">
    <property type="entry name" value="Cadherin_repeat"/>
    <property type="match status" value="1"/>
</dbReference>
<evidence type="ECO:0000256" key="1">
    <source>
        <dbReference type="ARBA" id="ARBA00004167"/>
    </source>
</evidence>
<evidence type="ECO:0000256" key="9">
    <source>
        <dbReference type="PROSITE-ProRule" id="PRU00043"/>
    </source>
</evidence>
<dbReference type="SUPFAM" id="SSF49313">
    <property type="entry name" value="Cadherin-like"/>
    <property type="match status" value="1"/>
</dbReference>
<keyword evidence="8" id="KW-0325">Glycoprotein</keyword>
<dbReference type="GO" id="GO:0007156">
    <property type="term" value="P:homophilic cell adhesion via plasma membrane adhesion molecules"/>
    <property type="evidence" value="ECO:0007669"/>
    <property type="project" value="InterPro"/>
</dbReference>
<dbReference type="PANTHER" id="PTHR24028:SF328">
    <property type="entry name" value="CADHERIN-3"/>
    <property type="match status" value="1"/>
</dbReference>
<dbReference type="Proteomes" id="UP000887540">
    <property type="component" value="Unplaced"/>
</dbReference>
<protein>
    <submittedName>
        <fullName evidence="12">Cadherin domain-containing protein</fullName>
    </submittedName>
</protein>
<reference evidence="12" key="1">
    <citation type="submission" date="2022-11" db="UniProtKB">
        <authorList>
            <consortium name="WormBaseParasite"/>
        </authorList>
    </citation>
    <scope>IDENTIFICATION</scope>
</reference>
<evidence type="ECO:0000256" key="7">
    <source>
        <dbReference type="ARBA" id="ARBA00023136"/>
    </source>
</evidence>
<dbReference type="InterPro" id="IPR050174">
    <property type="entry name" value="Protocadherin/Cadherin-CA"/>
</dbReference>
<evidence type="ECO:0000256" key="4">
    <source>
        <dbReference type="ARBA" id="ARBA00022837"/>
    </source>
</evidence>
<evidence type="ECO:0000259" key="10">
    <source>
        <dbReference type="PROSITE" id="PS50268"/>
    </source>
</evidence>
<evidence type="ECO:0000256" key="8">
    <source>
        <dbReference type="ARBA" id="ARBA00023180"/>
    </source>
</evidence>
<dbReference type="SMART" id="SM00112">
    <property type="entry name" value="CA"/>
    <property type="match status" value="1"/>
</dbReference>